<accession>B3FJF8</accession>
<dbReference type="RefSeq" id="YP_001957019.1">
    <property type="nucleotide sequence ID" value="NC_010821.1"/>
</dbReference>
<organismHost>
    <name type="scientific">Pseudomonas chlororaphis</name>
    <dbReference type="NCBI Taxonomy" id="587753"/>
</organismHost>
<organism evidence="1 2">
    <name type="scientific">Pseudomonas phage 201phi2-1</name>
    <name type="common">Pseudomonas chlororaphis phage 201phi2-1</name>
    <dbReference type="NCBI Taxonomy" id="198110"/>
    <lineage>
        <taxon>Viruses</taxon>
        <taxon>Duplodnaviria</taxon>
        <taxon>Heunggongvirae</taxon>
        <taxon>Uroviricota</taxon>
        <taxon>Caudoviricetes</taxon>
        <taxon>Chimalliviridae</taxon>
        <taxon>Serwervirus</taxon>
        <taxon>Serwervirus 201phi21</taxon>
    </lineage>
</organism>
<evidence type="ECO:0000313" key="1">
    <source>
        <dbReference type="EMBL" id="ABY63124.1"/>
    </source>
</evidence>
<dbReference type="EMBL" id="EU197055">
    <property type="protein sequence ID" value="ABY63124.1"/>
    <property type="molecule type" value="Genomic_DNA"/>
</dbReference>
<dbReference type="Proteomes" id="UP000002421">
    <property type="component" value="Segment"/>
</dbReference>
<dbReference type="OrthoDB" id="19516at10239"/>
<name>B3FJF8_BP201</name>
<gene>
    <name evidence="1" type="ORF">201phi2-1p298</name>
</gene>
<sequence>MAEISTSIQPGYYTTGQTLTVTFPANTRRAIVTRNERSPVLTEILAYDTGPITPVPPGDPAGPTIDRPFLAVTQDGRGNVIYDGGFPKFYNDQIAANNGGTYPAVNPNTFATLTPAQKYLYNGLNFCANPRKVAAGNRKVLFIGNSVKGYSFVLTDSHYQNQGGARADNGFRDTLDGICQAGNWTPTYYDLPDNSSKIDFTFDYLDQFATVVFFGLYATQSPSETHVTERFAKELAAYRTAGNGIAIITDHCNDNFTSVADALARGFVFGADATRLAKEYGCYFSGNVDRQPVLVSEIKRQIGYPGPPESHPLLNGLPDTAYIFAGASESLVMPELYTNEEVDPDQPLVVPMNTAGTYRVNVLVQLDDGTILTKPMLFQVIDPSVIILRDSLGRTVGSPQTTYKRGIDLSLFPGAGVTQTYSGEILKNGILQGYFRSLEGVTSYQPFTGAGCPLGAVSGDVITFKITDPFEYSISTTINVSAPETYYVNSGTLSEFIKSVRGHPYYTGISSIPTIKTDLQSFCDQFYHDAENLGSSPTSYTWKFMGKSRLAFVANSRLRPIRLKIYATTTEWMSNTPATGAKGDAVLVAATNDVYYWDDLPMVWVKHPQTANLLFNVGRHAFNTRDSTWWQIGASSTTRIP</sequence>
<proteinExistence type="predicted"/>
<dbReference type="KEGG" id="vg:6372317"/>
<protein>
    <recommendedName>
        <fullName evidence="3">Virion structural protein</fullName>
    </recommendedName>
</protein>
<keyword evidence="2" id="KW-1185">Reference proteome</keyword>
<reference evidence="1 2" key="1">
    <citation type="journal article" date="2008" name="Virology">
        <title>Characterization of Pseudomonas chlororaphis myovirus 201varphi2-1 via genomic sequencing, mass spectrometry, and electron microscopy.</title>
        <authorList>
            <person name="Thomas J.A."/>
            <person name="Rolando M.R."/>
            <person name="Carroll C.A."/>
            <person name="Shen P.S."/>
            <person name="Belnap D.M."/>
            <person name="Weintraub S.T."/>
            <person name="Serwer P."/>
            <person name="Hardies S.C."/>
        </authorList>
    </citation>
    <scope>NUCLEOTIDE SEQUENCE</scope>
</reference>
<evidence type="ECO:0008006" key="3">
    <source>
        <dbReference type="Google" id="ProtNLM"/>
    </source>
</evidence>
<evidence type="ECO:0000313" key="2">
    <source>
        <dbReference type="Proteomes" id="UP000002421"/>
    </source>
</evidence>